<name>Q858X9_9CAUD</name>
<evidence type="ECO:0000313" key="1">
    <source>
        <dbReference type="EMBL" id="CAD80146.1"/>
    </source>
</evidence>
<protein>
    <submittedName>
        <fullName evidence="1">Gp22</fullName>
    </submittedName>
</protein>
<dbReference type="GeneID" id="1258880"/>
<keyword evidence="2" id="KW-1185">Reference proteome</keyword>
<evidence type="ECO:0000313" key="2">
    <source>
        <dbReference type="Proteomes" id="UP000001251"/>
    </source>
</evidence>
<proteinExistence type="predicted"/>
<reference evidence="1 2" key="1">
    <citation type="journal article" date="2003" name="J. Bacteriol.">
        <title>Integration site for Streptomyces phage phiBT1 and development of site-specific integrating vectors.</title>
        <authorList>
            <person name="Gregory M.A."/>
            <person name="Till R."/>
            <person name="Smith M.C."/>
        </authorList>
    </citation>
    <scope>NUCLEOTIDE SEQUENCE</scope>
</reference>
<sequence>MSHAVPFTLALSVWVPSGAARAWLPCSVLGGTLTDELIQSCGELKSVFRAHGKLIARLLSAPAAPKYDGFRIIGRRKDTGILVAAVEWQRSRETRDLVPFPVVWTSCQYVHPESQQLVA</sequence>
<dbReference type="OrthoDB" id="23997at10239"/>
<accession>Q858X9</accession>
<dbReference type="RefSeq" id="NP_813738.1">
    <property type="nucleotide sequence ID" value="NC_004664.2"/>
</dbReference>
<organism evidence="1 2">
    <name type="scientific">Lomovskayavirus BT1</name>
    <dbReference type="NCBI Taxonomy" id="225588"/>
    <lineage>
        <taxon>Viruses</taxon>
        <taxon>Duplodnaviria</taxon>
        <taxon>Heunggongvirae</taxon>
        <taxon>Uroviricota</taxon>
        <taxon>Caudoviricetes</taxon>
        <taxon>Colingsworthviridae</taxon>
        <taxon>Lomovskayavirus</taxon>
    </lineage>
</organism>
<dbReference type="EMBL" id="AJ550940">
    <property type="protein sequence ID" value="CAD80146.1"/>
    <property type="molecule type" value="Genomic_DNA"/>
</dbReference>
<dbReference type="KEGG" id="vg:1258880"/>
<dbReference type="Proteomes" id="UP000001251">
    <property type="component" value="Segment"/>
</dbReference>
<gene>
    <name evidence="1" type="primary">22</name>
</gene>